<accession>A0A9P7BAX6</accession>
<dbReference type="InterPro" id="IPR000073">
    <property type="entry name" value="AB_hydrolase_1"/>
</dbReference>
<organism evidence="3 4">
    <name type="scientific">Maudiozyma exigua</name>
    <name type="common">Yeast</name>
    <name type="synonym">Kazachstania exigua</name>
    <dbReference type="NCBI Taxonomy" id="34358"/>
    <lineage>
        <taxon>Eukaryota</taxon>
        <taxon>Fungi</taxon>
        <taxon>Dikarya</taxon>
        <taxon>Ascomycota</taxon>
        <taxon>Saccharomycotina</taxon>
        <taxon>Saccharomycetes</taxon>
        <taxon>Saccharomycetales</taxon>
        <taxon>Saccharomycetaceae</taxon>
        <taxon>Maudiozyma</taxon>
    </lineage>
</organism>
<sequence>MLSNINKVNFKYLMESLLVKLRMRSITQPHVQLNDIASDETNALQPSTPPTAIPLTTIVKRLPGLFPRSISDSYADYKRFQTDQEQIQNDLLNTLPMFQDMASTKSDSKVAKLYKIPIDTKENYINELYIEPRTKNVKSKDLKHLILIHGYGAGLGFFIKNLENLPLLNNEWCIHAIDLPGFGYSSRPRFPFKYGVTDVSEVNEWFHSRINNWMKKRSLLENPQNNIVMAHSLGAYLMALYANKYPGHFKKLIMCSPAGVCYSNNVLKNKMSKTLQPNANLSPPWWYSKLWNMNFSPFSLVRNSGPLGSLITSGWSYRRFKQLLQSDKRDREQFELLHRYAYGIFNRAGSGEYLLPFVLGCGGVPREPLEESVFKDVNNPAHFKANCDWIWMYGENDWMNKDGAEAITTNINRKVGNSTSKVLVVPNS</sequence>
<dbReference type="GO" id="GO:0042171">
    <property type="term" value="F:lysophosphatidic acid acyltransferase activity"/>
    <property type="evidence" value="ECO:0007669"/>
    <property type="project" value="TreeGrafter"/>
</dbReference>
<dbReference type="Proteomes" id="UP000750334">
    <property type="component" value="Unassembled WGS sequence"/>
</dbReference>
<comment type="similarity">
    <text evidence="1">Belongs to the peptidase S33 family. ABHD4/ABHD5 subfamily.</text>
</comment>
<feature type="domain" description="AB hydrolase-1" evidence="2">
    <location>
        <begin position="143"/>
        <end position="289"/>
    </location>
</feature>
<gene>
    <name evidence="3" type="ORF">C6P45_005409</name>
</gene>
<protein>
    <recommendedName>
        <fullName evidence="2">AB hydrolase-1 domain-containing protein</fullName>
    </recommendedName>
</protein>
<proteinExistence type="inferred from homology"/>
<dbReference type="GO" id="GO:0004623">
    <property type="term" value="F:phospholipase A2 activity"/>
    <property type="evidence" value="ECO:0007669"/>
    <property type="project" value="TreeGrafter"/>
</dbReference>
<name>A0A9P7BAX6_MAUEX</name>
<dbReference type="OrthoDB" id="7457040at2759"/>
<dbReference type="PANTHER" id="PTHR42886:SF29">
    <property type="entry name" value="PUMMELIG, ISOFORM A"/>
    <property type="match status" value="1"/>
</dbReference>
<evidence type="ECO:0000313" key="4">
    <source>
        <dbReference type="Proteomes" id="UP000750334"/>
    </source>
</evidence>
<dbReference type="Pfam" id="PF00561">
    <property type="entry name" value="Abhydrolase_1"/>
    <property type="match status" value="1"/>
</dbReference>
<evidence type="ECO:0000256" key="1">
    <source>
        <dbReference type="ARBA" id="ARBA00038097"/>
    </source>
</evidence>
<dbReference type="EMBL" id="PUHR01000094">
    <property type="protein sequence ID" value="KAG0667734.1"/>
    <property type="molecule type" value="Genomic_DNA"/>
</dbReference>
<dbReference type="GO" id="GO:0035965">
    <property type="term" value="P:cardiolipin acyl-chain remodeling"/>
    <property type="evidence" value="ECO:0007669"/>
    <property type="project" value="TreeGrafter"/>
</dbReference>
<dbReference type="GO" id="GO:0055088">
    <property type="term" value="P:lipid homeostasis"/>
    <property type="evidence" value="ECO:0007669"/>
    <property type="project" value="TreeGrafter"/>
</dbReference>
<dbReference type="GO" id="GO:0006654">
    <property type="term" value="P:phosphatidic acid biosynthetic process"/>
    <property type="evidence" value="ECO:0007669"/>
    <property type="project" value="TreeGrafter"/>
</dbReference>
<dbReference type="Gene3D" id="3.40.50.1820">
    <property type="entry name" value="alpha/beta hydrolase"/>
    <property type="match status" value="1"/>
</dbReference>
<dbReference type="SUPFAM" id="SSF53474">
    <property type="entry name" value="alpha/beta-Hydrolases"/>
    <property type="match status" value="1"/>
</dbReference>
<evidence type="ECO:0000313" key="3">
    <source>
        <dbReference type="EMBL" id="KAG0667734.1"/>
    </source>
</evidence>
<reference evidence="3 4" key="1">
    <citation type="submission" date="2020-11" db="EMBL/GenBank/DDBJ databases">
        <title>Kefir isolates.</title>
        <authorList>
            <person name="Marcisauskas S."/>
            <person name="Kim Y."/>
            <person name="Blasche S."/>
        </authorList>
    </citation>
    <scope>NUCLEOTIDE SEQUENCE [LARGE SCALE GENOMIC DNA]</scope>
    <source>
        <strain evidence="3 4">OG2</strain>
    </source>
</reference>
<dbReference type="InterPro" id="IPR029058">
    <property type="entry name" value="AB_hydrolase_fold"/>
</dbReference>
<dbReference type="GO" id="GO:0005743">
    <property type="term" value="C:mitochondrial inner membrane"/>
    <property type="evidence" value="ECO:0007669"/>
    <property type="project" value="TreeGrafter"/>
</dbReference>
<feature type="non-terminal residue" evidence="3">
    <location>
        <position position="428"/>
    </location>
</feature>
<dbReference type="PANTHER" id="PTHR42886">
    <property type="entry name" value="RE40534P-RELATED"/>
    <property type="match status" value="1"/>
</dbReference>
<keyword evidence="4" id="KW-1185">Reference proteome</keyword>
<dbReference type="AlphaFoldDB" id="A0A9P7BAX6"/>
<comment type="caution">
    <text evidence="3">The sequence shown here is derived from an EMBL/GenBank/DDBJ whole genome shotgun (WGS) entry which is preliminary data.</text>
</comment>
<evidence type="ECO:0000259" key="2">
    <source>
        <dbReference type="Pfam" id="PF00561"/>
    </source>
</evidence>